<evidence type="ECO:0000313" key="3">
    <source>
        <dbReference type="EMBL" id="OAL34629.1"/>
    </source>
</evidence>
<feature type="region of interest" description="Disordered" evidence="1">
    <location>
        <begin position="70"/>
        <end position="99"/>
    </location>
</feature>
<dbReference type="PANTHER" id="PTHR24148">
    <property type="entry name" value="ANKYRIN REPEAT DOMAIN-CONTAINING PROTEIN 39 HOMOLOG-RELATED"/>
    <property type="match status" value="1"/>
</dbReference>
<proteinExistence type="predicted"/>
<dbReference type="InterPro" id="IPR052895">
    <property type="entry name" value="HetReg/Transcr_Mod"/>
</dbReference>
<feature type="domain" description="Heterokaryon incompatibility" evidence="2">
    <location>
        <begin position="145"/>
        <end position="286"/>
    </location>
</feature>
<feature type="compositionally biased region" description="Basic and acidic residues" evidence="1">
    <location>
        <begin position="24"/>
        <end position="35"/>
    </location>
</feature>
<dbReference type="OrthoDB" id="2157530at2759"/>
<reference evidence="3 4" key="1">
    <citation type="submission" date="2016-03" db="EMBL/GenBank/DDBJ databases">
        <title>The draft genome sequence of Fonsecaea nubica causative agent of cutaneous subcutaneous infection in human host.</title>
        <authorList>
            <person name="Costa F."/>
            <person name="Sybren D.H."/>
            <person name="Raittz R.T."/>
            <person name="Weiss V.A."/>
            <person name="Leao A.C."/>
            <person name="Gomes R."/>
            <person name="De Souza E.M."/>
            <person name="Pedrosa F.O."/>
            <person name="Steffens M.B."/>
            <person name="Bombassaro A."/>
            <person name="Tadra-Sfeir M.Z."/>
            <person name="Moreno L.F."/>
            <person name="Najafzadeh M.J."/>
            <person name="Felipe M.S."/>
            <person name="Teixeira M."/>
            <person name="Sun J."/>
            <person name="Xi L."/>
            <person name="Castro M.A."/>
            <person name="Vicente V.A."/>
        </authorList>
    </citation>
    <scope>NUCLEOTIDE SEQUENCE [LARGE SCALE GENOMIC DNA]</scope>
    <source>
        <strain evidence="3 4">CBS 269.64</strain>
    </source>
</reference>
<evidence type="ECO:0000256" key="1">
    <source>
        <dbReference type="SAM" id="MobiDB-lite"/>
    </source>
</evidence>
<name>A0A178CXL4_9EURO</name>
<organism evidence="3 4">
    <name type="scientific">Fonsecaea nubica</name>
    <dbReference type="NCBI Taxonomy" id="856822"/>
    <lineage>
        <taxon>Eukaryota</taxon>
        <taxon>Fungi</taxon>
        <taxon>Dikarya</taxon>
        <taxon>Ascomycota</taxon>
        <taxon>Pezizomycotina</taxon>
        <taxon>Eurotiomycetes</taxon>
        <taxon>Chaetothyriomycetidae</taxon>
        <taxon>Chaetothyriales</taxon>
        <taxon>Herpotrichiellaceae</taxon>
        <taxon>Fonsecaea</taxon>
    </lineage>
</organism>
<dbReference type="InterPro" id="IPR010730">
    <property type="entry name" value="HET"/>
</dbReference>
<dbReference type="Pfam" id="PF06985">
    <property type="entry name" value="HET"/>
    <property type="match status" value="1"/>
</dbReference>
<dbReference type="PANTHER" id="PTHR24148:SF64">
    <property type="entry name" value="HETEROKARYON INCOMPATIBILITY DOMAIN-CONTAINING PROTEIN"/>
    <property type="match status" value="1"/>
</dbReference>
<sequence>MGLLWRMICFPTFLRLQHTPEIHASPKKESSHDSSVEVVTDNDDASPTLGFSSLFPLGETEIDSVGKFDDHQSTAESSSPQPSSNSPAGVNPRDEMIPDSDDCASRAYDLFELTPGAVRLVKVSPKAQHESIHCLLSRSTTSSNYTALSYVWGISPGLSTVKLECDDALGRTIESKIRRNLSTFLEVAGSLYPESHLWIDALSIDQTNVDERNHQVQQMGEVYACAEKVLIWLGQGDPALDYTVRAILNEEYPRPQRVTDAHDKFWPGLYKLCTHDYWNRLWIAQEVLLAREISIVYGHVEIPWDTVSEIVLGYADSSWFLDSSSDGGSGCMVDQAIRATPAFPFFMSRHVSHGPAHYAFRLHDLLREYGTSRCEDSRDRVFGLLSLTRHGTRFPVDYNLSRSELFYRAWSHFNTDGSPELAFLLMVALELTLEDLEAEVASDSSVHWNPSSWPSYRPSRDPELLNPCVRRPTFDQISGVSGGHQSSSDAECWTCYLCDQTVHLRRPARDELICCLVRSGFPNHIIFEPSATPFTYLPAVFTIMETQSDDDVDDDKKEGMRPKVQEDTSGLRVPLEECRLSMVESPARIFAKIEMSCPALVFLLRQLEMLARRDATSALREDIFSCVDDRLYRFVLSLTGESFTSTTTTTLE</sequence>
<protein>
    <recommendedName>
        <fullName evidence="2">Heterokaryon incompatibility domain-containing protein</fullName>
    </recommendedName>
</protein>
<gene>
    <name evidence="3" type="ORF">AYO20_06046</name>
</gene>
<dbReference type="RefSeq" id="XP_022499641.1">
    <property type="nucleotide sequence ID" value="XM_022644337.1"/>
</dbReference>
<keyword evidence="4" id="KW-1185">Reference proteome</keyword>
<comment type="caution">
    <text evidence="3">The sequence shown here is derived from an EMBL/GenBank/DDBJ whole genome shotgun (WGS) entry which is preliminary data.</text>
</comment>
<evidence type="ECO:0000259" key="2">
    <source>
        <dbReference type="Pfam" id="PF06985"/>
    </source>
</evidence>
<feature type="region of interest" description="Disordered" evidence="1">
    <location>
        <begin position="24"/>
        <end position="44"/>
    </location>
</feature>
<evidence type="ECO:0000313" key="4">
    <source>
        <dbReference type="Proteomes" id="UP000185904"/>
    </source>
</evidence>
<accession>A0A178CXL4</accession>
<feature type="compositionally biased region" description="Low complexity" evidence="1">
    <location>
        <begin position="77"/>
        <end position="87"/>
    </location>
</feature>
<dbReference type="AlphaFoldDB" id="A0A178CXL4"/>
<dbReference type="Proteomes" id="UP000185904">
    <property type="component" value="Unassembled WGS sequence"/>
</dbReference>
<dbReference type="EMBL" id="LVCJ01000037">
    <property type="protein sequence ID" value="OAL34629.1"/>
    <property type="molecule type" value="Genomic_DNA"/>
</dbReference>
<dbReference type="GeneID" id="34589461"/>